<gene>
    <name evidence="1" type="ORF">FVF58_15390</name>
</gene>
<reference evidence="1 2" key="1">
    <citation type="submission" date="2019-08" db="EMBL/GenBank/DDBJ databases">
        <title>Paraburkholderia sp. DCY113.</title>
        <authorList>
            <person name="Kang J."/>
        </authorList>
    </citation>
    <scope>NUCLEOTIDE SEQUENCE [LARGE SCALE GENOMIC DNA]</scope>
    <source>
        <strain evidence="1 2">DCY113</strain>
    </source>
</reference>
<dbReference type="Proteomes" id="UP000325273">
    <property type="component" value="Unassembled WGS sequence"/>
</dbReference>
<evidence type="ECO:0000313" key="1">
    <source>
        <dbReference type="EMBL" id="KAA1011325.1"/>
    </source>
</evidence>
<protein>
    <submittedName>
        <fullName evidence="1">Uncharacterized protein</fullName>
    </submittedName>
</protein>
<name>A0A5B0H803_9BURK</name>
<dbReference type="EMBL" id="VTUZ01000009">
    <property type="protein sequence ID" value="KAA1011325.1"/>
    <property type="molecule type" value="Genomic_DNA"/>
</dbReference>
<accession>A0A5B0H803</accession>
<comment type="caution">
    <text evidence="1">The sequence shown here is derived from an EMBL/GenBank/DDBJ whole genome shotgun (WGS) entry which is preliminary data.</text>
</comment>
<dbReference type="AlphaFoldDB" id="A0A5B0H803"/>
<organism evidence="1 2">
    <name type="scientific">Paraburkholderia panacisoli</name>
    <dbReference type="NCBI Taxonomy" id="2603818"/>
    <lineage>
        <taxon>Bacteria</taxon>
        <taxon>Pseudomonadati</taxon>
        <taxon>Pseudomonadota</taxon>
        <taxon>Betaproteobacteria</taxon>
        <taxon>Burkholderiales</taxon>
        <taxon>Burkholderiaceae</taxon>
        <taxon>Paraburkholderia</taxon>
    </lineage>
</organism>
<proteinExistence type="predicted"/>
<keyword evidence="2" id="KW-1185">Reference proteome</keyword>
<sequence length="130" mass="14462">MLDDCAIFERVRCHMLAQQAVSEDETGSCCLRGYQGRKCAIGCLIREEYYHPALEQLGISYFQNYPDSPLLQALAASGVNVRSRPLIDLLIELEDIHDGCAVSDWPSRLERLGREHGFVDDTAGCELATA</sequence>
<evidence type="ECO:0000313" key="2">
    <source>
        <dbReference type="Proteomes" id="UP000325273"/>
    </source>
</evidence>